<comment type="caution">
    <text evidence="1">The sequence shown here is derived from an EMBL/GenBank/DDBJ whole genome shotgun (WGS) entry which is preliminary data.</text>
</comment>
<evidence type="ECO:0000313" key="1">
    <source>
        <dbReference type="EMBL" id="GEN64296.1"/>
    </source>
</evidence>
<keyword evidence="2" id="KW-1185">Reference proteome</keyword>
<name>A0A511XMZ0_9PROT</name>
<dbReference type="AlphaFoldDB" id="A0A511XMZ0"/>
<organism evidence="1 2">
    <name type="scientific">Acetobacter oeni</name>
    <dbReference type="NCBI Taxonomy" id="304077"/>
    <lineage>
        <taxon>Bacteria</taxon>
        <taxon>Pseudomonadati</taxon>
        <taxon>Pseudomonadota</taxon>
        <taxon>Alphaproteobacteria</taxon>
        <taxon>Acetobacterales</taxon>
        <taxon>Acetobacteraceae</taxon>
        <taxon>Acetobacter</taxon>
    </lineage>
</organism>
<reference evidence="1 2" key="1">
    <citation type="submission" date="2019-07" db="EMBL/GenBank/DDBJ databases">
        <title>Whole genome shotgun sequence of Acetobacter oeni NBRC 105207.</title>
        <authorList>
            <person name="Hosoyama A."/>
            <person name="Uohara A."/>
            <person name="Ohji S."/>
            <person name="Ichikawa N."/>
        </authorList>
    </citation>
    <scope>NUCLEOTIDE SEQUENCE [LARGE SCALE GENOMIC DNA]</scope>
    <source>
        <strain evidence="1 2">NBRC 105207</strain>
    </source>
</reference>
<proteinExistence type="predicted"/>
<dbReference type="EMBL" id="BJYG01000038">
    <property type="protein sequence ID" value="GEN64296.1"/>
    <property type="molecule type" value="Genomic_DNA"/>
</dbReference>
<dbReference type="Proteomes" id="UP000321746">
    <property type="component" value="Unassembled WGS sequence"/>
</dbReference>
<sequence length="62" mass="7257">MKLVEWDAVRELAADTKTRRIYIAHVRRYGSGWREVRDAVRLVARADRLAKQKMRGRFASGL</sequence>
<dbReference type="RefSeq" id="WP_146890507.1">
    <property type="nucleotide sequence ID" value="NZ_JACIDL010000001.1"/>
</dbReference>
<protein>
    <submittedName>
        <fullName evidence="1">Uncharacterized protein</fullName>
    </submittedName>
</protein>
<evidence type="ECO:0000313" key="2">
    <source>
        <dbReference type="Proteomes" id="UP000321746"/>
    </source>
</evidence>
<accession>A0A511XMZ0</accession>
<gene>
    <name evidence="1" type="ORF">AOE01nite_25200</name>
</gene>